<dbReference type="RefSeq" id="WP_188164581.1">
    <property type="nucleotide sequence ID" value="NZ_JACVVX010000003.1"/>
</dbReference>
<keyword evidence="7" id="KW-1185">Reference proteome</keyword>
<dbReference type="EMBL" id="JACVVX010000003">
    <property type="protein sequence ID" value="MBD0415140.1"/>
    <property type="molecule type" value="Genomic_DNA"/>
</dbReference>
<dbReference type="Gene3D" id="2.40.128.20">
    <property type="match status" value="1"/>
</dbReference>
<feature type="signal peptide" evidence="4">
    <location>
        <begin position="1"/>
        <end position="24"/>
    </location>
</feature>
<feature type="compositionally biased region" description="Basic and acidic residues" evidence="3">
    <location>
        <begin position="400"/>
        <end position="423"/>
    </location>
</feature>
<evidence type="ECO:0000256" key="3">
    <source>
        <dbReference type="SAM" id="MobiDB-lite"/>
    </source>
</evidence>
<keyword evidence="2" id="KW-0862">Zinc</keyword>
<dbReference type="InterPro" id="IPR047697">
    <property type="entry name" value="AztD-like"/>
</dbReference>
<dbReference type="Gene3D" id="2.130.10.10">
    <property type="entry name" value="YVTN repeat-like/Quinoprotein amine dehydrogenase"/>
    <property type="match status" value="1"/>
</dbReference>
<dbReference type="InterPro" id="IPR015304">
    <property type="entry name" value="ZinT_dom"/>
</dbReference>
<dbReference type="InterPro" id="IPR015943">
    <property type="entry name" value="WD40/YVTN_repeat-like_dom_sf"/>
</dbReference>
<dbReference type="Pfam" id="PF09223">
    <property type="entry name" value="ZinT"/>
    <property type="match status" value="1"/>
</dbReference>
<comment type="caution">
    <text evidence="6">The sequence shown here is derived from an EMBL/GenBank/DDBJ whole genome shotgun (WGS) entry which is preliminary data.</text>
</comment>
<sequence length="599" mass="65082">MRRLTLGASALAIAATLGGGVAFADEDDVTAWRLFVSDHAEPVVKVIDALDGDLLDTFKVEGPATLHRTSSGAAVFAVQGGAGEVNAIKSGIAFHDHGDHGDIDIDDAELLHVPIDGSKPAHFVEVQGNIAQWFDGEDEVRVFTEKAVLEDKLDVRTANVGAPHHGVAVPYQNHVVVSIPNPEDASKRPIGARVVDFEGNTVGEDVACPGLHGSAGSGSLYALACDTGLLLIKQEGGAPTIEHLPYASSLPEGSSSTLIGGKGLQYFIGNYGADRIVIVDPSEGENGFQLVQLPTRRVHFTVDPIRSRFAYVITEDGQLHKVDVLDGKIAQSLKVTDPYSMDGHWSDPRPRVAVAGENVIVTDPLNAKLHLVNAETFAEAGEIAVEGKPFNIVAVGGSGKVHDDDGEEAHAHSHEHAHSHGDDQIYKGYFEDSQIKDRALSDWEGDWQSVYPYLQDGTLDPVMAHKAESGEQTAEEYKAYYEVGYKTDVERITIDGDIVTFFKDGKPLKARYASDGHEILTYEKGNRGVRFIFKKVEGDADTPEYFQFSDHKIAPAKADHYHLYWGDDRAALLKEVTNWPTYYPSSLNAKEIVEEMMAH</sequence>
<feature type="domain" description="ZinT" evidence="5">
    <location>
        <begin position="423"/>
        <end position="599"/>
    </location>
</feature>
<dbReference type="SUPFAM" id="SSF50969">
    <property type="entry name" value="YVTN repeat-like/Quinoprotein amine dehydrogenase"/>
    <property type="match status" value="1"/>
</dbReference>
<gene>
    <name evidence="6" type="primary">aztD</name>
    <name evidence="6" type="ORF">ICI42_10790</name>
</gene>
<accession>A0A8J6PP49</accession>
<evidence type="ECO:0000313" key="6">
    <source>
        <dbReference type="EMBL" id="MBD0415140.1"/>
    </source>
</evidence>
<dbReference type="GO" id="GO:0008270">
    <property type="term" value="F:zinc ion binding"/>
    <property type="evidence" value="ECO:0007669"/>
    <property type="project" value="InterPro"/>
</dbReference>
<dbReference type="AlphaFoldDB" id="A0A8J6PP49"/>
<proteinExistence type="predicted"/>
<dbReference type="Proteomes" id="UP000643405">
    <property type="component" value="Unassembled WGS sequence"/>
</dbReference>
<evidence type="ECO:0000313" key="7">
    <source>
        <dbReference type="Proteomes" id="UP000643405"/>
    </source>
</evidence>
<evidence type="ECO:0000259" key="5">
    <source>
        <dbReference type="Pfam" id="PF09223"/>
    </source>
</evidence>
<dbReference type="InterPro" id="IPR012674">
    <property type="entry name" value="Calycin"/>
</dbReference>
<name>A0A8J6PP49_9HYPH</name>
<evidence type="ECO:0000256" key="4">
    <source>
        <dbReference type="SAM" id="SignalP"/>
    </source>
</evidence>
<feature type="chain" id="PRO_5035258650" evidence="4">
    <location>
        <begin position="25"/>
        <end position="599"/>
    </location>
</feature>
<organism evidence="6 7">
    <name type="scientific">Oryzicola mucosus</name>
    <dbReference type="NCBI Taxonomy" id="2767425"/>
    <lineage>
        <taxon>Bacteria</taxon>
        <taxon>Pseudomonadati</taxon>
        <taxon>Pseudomonadota</taxon>
        <taxon>Alphaproteobacteria</taxon>
        <taxon>Hyphomicrobiales</taxon>
        <taxon>Phyllobacteriaceae</taxon>
        <taxon>Oryzicola</taxon>
    </lineage>
</organism>
<dbReference type="NCBIfam" id="NF038015">
    <property type="entry name" value="AztD"/>
    <property type="match status" value="1"/>
</dbReference>
<feature type="region of interest" description="Disordered" evidence="3">
    <location>
        <begin position="398"/>
        <end position="423"/>
    </location>
</feature>
<dbReference type="InterPro" id="IPR011044">
    <property type="entry name" value="Quino_amine_DH_bsu"/>
</dbReference>
<protein>
    <submittedName>
        <fullName evidence="6">Metallochaperone AztD</fullName>
    </submittedName>
</protein>
<keyword evidence="1 4" id="KW-0732">Signal</keyword>
<reference evidence="6" key="1">
    <citation type="submission" date="2020-09" db="EMBL/GenBank/DDBJ databases">
        <title>Genome seq and assembly of Tianweitania sp.</title>
        <authorList>
            <person name="Chhetri G."/>
        </authorList>
    </citation>
    <scope>NUCLEOTIDE SEQUENCE</scope>
    <source>
        <strain evidence="6">Rool2</strain>
    </source>
</reference>
<dbReference type="SUPFAM" id="SSF50814">
    <property type="entry name" value="Lipocalins"/>
    <property type="match status" value="1"/>
</dbReference>
<evidence type="ECO:0000256" key="1">
    <source>
        <dbReference type="ARBA" id="ARBA00022729"/>
    </source>
</evidence>
<evidence type="ECO:0000256" key="2">
    <source>
        <dbReference type="ARBA" id="ARBA00022833"/>
    </source>
</evidence>